<evidence type="ECO:0000259" key="4">
    <source>
        <dbReference type="Pfam" id="PF13193"/>
    </source>
</evidence>
<organism evidence="5 6">
    <name type="scientific">Burkholderia paludis</name>
    <dbReference type="NCBI Taxonomy" id="1506587"/>
    <lineage>
        <taxon>Bacteria</taxon>
        <taxon>Pseudomonadati</taxon>
        <taxon>Pseudomonadota</taxon>
        <taxon>Betaproteobacteria</taxon>
        <taxon>Burkholderiales</taxon>
        <taxon>Burkholderiaceae</taxon>
        <taxon>Burkholderia</taxon>
        <taxon>Burkholderia cepacia complex</taxon>
    </lineage>
</organism>
<evidence type="ECO:0000256" key="2">
    <source>
        <dbReference type="ARBA" id="ARBA00022598"/>
    </source>
</evidence>
<dbReference type="InterPro" id="IPR045851">
    <property type="entry name" value="AMP-bd_C_sf"/>
</dbReference>
<feature type="domain" description="AMP-dependent synthetase/ligase" evidence="3">
    <location>
        <begin position="8"/>
        <end position="372"/>
    </location>
</feature>
<dbReference type="Gene3D" id="3.30.300.30">
    <property type="match status" value="1"/>
</dbReference>
<dbReference type="InterPro" id="IPR050237">
    <property type="entry name" value="ATP-dep_AMP-bd_enzyme"/>
</dbReference>
<dbReference type="Gene3D" id="3.40.50.12780">
    <property type="entry name" value="N-terminal domain of ligase-like"/>
    <property type="match status" value="1"/>
</dbReference>
<dbReference type="Proteomes" id="UP000494330">
    <property type="component" value="Unassembled WGS sequence"/>
</dbReference>
<dbReference type="PROSITE" id="PS00455">
    <property type="entry name" value="AMP_BINDING"/>
    <property type="match status" value="1"/>
</dbReference>
<dbReference type="RefSeq" id="WP_034200308.1">
    <property type="nucleotide sequence ID" value="NZ_CABVQD010000049.1"/>
</dbReference>
<evidence type="ECO:0000313" key="5">
    <source>
        <dbReference type="EMBL" id="VWC45098.1"/>
    </source>
</evidence>
<proteinExistence type="inferred from homology"/>
<evidence type="ECO:0000259" key="3">
    <source>
        <dbReference type="Pfam" id="PF00501"/>
    </source>
</evidence>
<name>A0A6J5F6X4_9BURK</name>
<dbReference type="PANTHER" id="PTHR43767">
    <property type="entry name" value="LONG-CHAIN-FATTY-ACID--COA LIGASE"/>
    <property type="match status" value="1"/>
</dbReference>
<dbReference type="InterPro" id="IPR042099">
    <property type="entry name" value="ANL_N_sf"/>
</dbReference>
<dbReference type="InterPro" id="IPR020845">
    <property type="entry name" value="AMP-binding_CS"/>
</dbReference>
<dbReference type="NCBIfam" id="NF004837">
    <property type="entry name" value="PRK06187.1"/>
    <property type="match status" value="1"/>
</dbReference>
<dbReference type="Pfam" id="PF00501">
    <property type="entry name" value="AMP-binding"/>
    <property type="match status" value="1"/>
</dbReference>
<dbReference type="GO" id="GO:0016878">
    <property type="term" value="F:acid-thiol ligase activity"/>
    <property type="evidence" value="ECO:0007669"/>
    <property type="project" value="UniProtKB-ARBA"/>
</dbReference>
<keyword evidence="2" id="KW-0436">Ligase</keyword>
<comment type="similarity">
    <text evidence="1">Belongs to the ATP-dependent AMP-binding enzyme family.</text>
</comment>
<dbReference type="SUPFAM" id="SSF56801">
    <property type="entry name" value="Acetyl-CoA synthetase-like"/>
    <property type="match status" value="1"/>
</dbReference>
<dbReference type="Pfam" id="PF13193">
    <property type="entry name" value="AMP-binding_C"/>
    <property type="match status" value="1"/>
</dbReference>
<dbReference type="EMBL" id="CABVQD010000049">
    <property type="protein sequence ID" value="VWC45098.1"/>
    <property type="molecule type" value="Genomic_DNA"/>
</dbReference>
<dbReference type="InterPro" id="IPR000873">
    <property type="entry name" value="AMP-dep_synth/lig_dom"/>
</dbReference>
<protein>
    <submittedName>
        <fullName evidence="5">Putative AMP-binding protein</fullName>
    </submittedName>
</protein>
<dbReference type="PANTHER" id="PTHR43767:SF1">
    <property type="entry name" value="NONRIBOSOMAL PEPTIDE SYNTHASE PES1 (EUROFUNG)-RELATED"/>
    <property type="match status" value="1"/>
</dbReference>
<dbReference type="FunFam" id="3.30.300.30:FF:000008">
    <property type="entry name" value="2,3-dihydroxybenzoate-AMP ligase"/>
    <property type="match status" value="1"/>
</dbReference>
<evidence type="ECO:0000256" key="1">
    <source>
        <dbReference type="ARBA" id="ARBA00006432"/>
    </source>
</evidence>
<sequence>MYLTQALHKAARERPTTLATVFAQRHTSYARFVQRVARLAGALDTLGIEPGDRVGMLAPNSDRYVEYLFGTLWAGAVINPVNTRWTLNEIAYSLQDCETTILLVDDAFLAYVGPLRERCACLREIVYCGDAPTPVGMHGYEQLLEAAEPVADRGRHDNDLAAVLYTGGTTGTPKGVMLSHANLLSDALSTLAAAPRPPVEVALHVAPLFHVGGIASVIQTMLRSATHVILPGFDPKVVLDAISRHKVNEVFLVPTMLQMLLDDPLFADHDVSSLRNIIYGAAPIDSALLTRALSALPHSQFMQVYGMTELAPVVAVLPAICHTPGGSKLNAAGRPAPICAVRILDPDTHEERAAGTTGEVVVSGPNVMLGYWNKPDETAKALCDGWMHTGDGGYLDEDGYLHITDRLKDMIVSGGENVYSTEVENAILSHPAVQSCAVIGIPDEKWGEAVHAVVVVRDGAALTVDHLKAHCRERIAGYKCPRSIEFRDALPLSAAGKLLKYKLRETFWNKR</sequence>
<evidence type="ECO:0000313" key="6">
    <source>
        <dbReference type="Proteomes" id="UP000494330"/>
    </source>
</evidence>
<accession>A0A6J5F6X4</accession>
<dbReference type="AlphaFoldDB" id="A0A6J5F6X4"/>
<gene>
    <name evidence="5" type="ORF">BPA30113_07232</name>
</gene>
<feature type="domain" description="AMP-binding enzyme C-terminal" evidence="4">
    <location>
        <begin position="422"/>
        <end position="497"/>
    </location>
</feature>
<dbReference type="CDD" id="cd17631">
    <property type="entry name" value="FACL_FadD13-like"/>
    <property type="match status" value="1"/>
</dbReference>
<reference evidence="5 6" key="1">
    <citation type="submission" date="2019-09" db="EMBL/GenBank/DDBJ databases">
        <authorList>
            <person name="Depoorter E."/>
        </authorList>
    </citation>
    <scope>NUCLEOTIDE SEQUENCE [LARGE SCALE GENOMIC DNA]</scope>
    <source>
        <strain evidence="5">LMG 30113</strain>
    </source>
</reference>
<dbReference type="InterPro" id="IPR025110">
    <property type="entry name" value="AMP-bd_C"/>
</dbReference>
<keyword evidence="6" id="KW-1185">Reference proteome</keyword>